<feature type="compositionally biased region" description="Low complexity" evidence="3">
    <location>
        <begin position="86"/>
        <end position="95"/>
    </location>
</feature>
<comment type="subcellular location">
    <subcellularLocation>
        <location evidence="1">Nucleus</location>
    </subcellularLocation>
</comment>
<proteinExistence type="predicted"/>
<feature type="region of interest" description="Disordered" evidence="3">
    <location>
        <begin position="77"/>
        <end position="102"/>
    </location>
</feature>
<dbReference type="GO" id="GO:0005634">
    <property type="term" value="C:nucleus"/>
    <property type="evidence" value="ECO:0007669"/>
    <property type="project" value="UniProtKB-SubCell"/>
</dbReference>
<name>A0A0U1M770_TALIS</name>
<dbReference type="EMBL" id="CVMT01000008">
    <property type="protein sequence ID" value="CRG90911.1"/>
    <property type="molecule type" value="Genomic_DNA"/>
</dbReference>
<dbReference type="PANTHER" id="PTHR46297:SF2">
    <property type="entry name" value="TUDOR DOMAIN-CONTAINING PROTEIN"/>
    <property type="match status" value="1"/>
</dbReference>
<dbReference type="Pfam" id="PF18115">
    <property type="entry name" value="Tudor_3"/>
    <property type="match status" value="1"/>
</dbReference>
<dbReference type="OrthoDB" id="79171at2759"/>
<dbReference type="CDD" id="cd20446">
    <property type="entry name" value="Tudor_SpSPF30-like"/>
    <property type="match status" value="1"/>
</dbReference>
<dbReference type="PANTHER" id="PTHR46297">
    <property type="entry name" value="ZINC FINGER CCCH-TYPE WITH G PATCH DOMAIN-CONTAINING PROTEIN"/>
    <property type="match status" value="1"/>
</dbReference>
<evidence type="ECO:0000259" key="4">
    <source>
        <dbReference type="PROSITE" id="PS50304"/>
    </source>
</evidence>
<dbReference type="SUPFAM" id="SSF63748">
    <property type="entry name" value="Tudor/PWWP/MBT"/>
    <property type="match status" value="1"/>
</dbReference>
<evidence type="ECO:0000313" key="6">
    <source>
        <dbReference type="Proteomes" id="UP000054383"/>
    </source>
</evidence>
<dbReference type="Gene3D" id="2.30.30.140">
    <property type="match status" value="1"/>
</dbReference>
<sequence length="320" mass="34497">MASDVAALEAEVKEFKLQVGPMTPCMPSFPTLTEPLFLSGQLETVQSSLQVDPDNAELQSLKAELEEFINLTEASIADLKPPAPPTSSSKPSQPAVKEKWSKENHPAYQAGYRKSTADAAPPDEHTPTAATFSVNDNVLARWVGDGAFYPARITSITGSSSNPVYIVSFKSYNTTETVTARDIRPISSSADSRKRKADAAPGISSQAVPPNASVISAAADINPTLANQARNEPSKVSDGPARPAKLPRKVKANKELEAGKSKWQDFTSKSKFGKSSKKESMFRTPDGVNARVGFTGSGQAMRKDPTRSRHIYQQHDDDGY</sequence>
<keyword evidence="2" id="KW-0539">Nucleus</keyword>
<dbReference type="AlphaFoldDB" id="A0A0U1M770"/>
<evidence type="ECO:0000256" key="1">
    <source>
        <dbReference type="ARBA" id="ARBA00004123"/>
    </source>
</evidence>
<feature type="compositionally biased region" description="Basic and acidic residues" evidence="3">
    <location>
        <begin position="252"/>
        <end position="263"/>
    </location>
</feature>
<feature type="compositionally biased region" description="Basic and acidic residues" evidence="3">
    <location>
        <begin position="301"/>
        <end position="320"/>
    </location>
</feature>
<reference evidence="5 6" key="1">
    <citation type="submission" date="2015-04" db="EMBL/GenBank/DDBJ databases">
        <authorList>
            <person name="Syromyatnikov M.Y."/>
            <person name="Popov V.N."/>
        </authorList>
    </citation>
    <scope>NUCLEOTIDE SEQUENCE [LARGE SCALE GENOMIC DNA]</scope>
    <source>
        <strain evidence="5">WF-38-12</strain>
    </source>
</reference>
<gene>
    <name evidence="5" type="ORF">PISL3812_07957</name>
</gene>
<feature type="region of interest" description="Disordered" evidence="3">
    <location>
        <begin position="226"/>
        <end position="320"/>
    </location>
</feature>
<feature type="domain" description="Tudor" evidence="4">
    <location>
        <begin position="131"/>
        <end position="193"/>
    </location>
</feature>
<protein>
    <submittedName>
        <fullName evidence="5">Survival of motor neuron-related-splicing factor 30</fullName>
    </submittedName>
</protein>
<dbReference type="SMART" id="SM00333">
    <property type="entry name" value="TUDOR"/>
    <property type="match status" value="1"/>
</dbReference>
<dbReference type="PROSITE" id="PS50304">
    <property type="entry name" value="TUDOR"/>
    <property type="match status" value="1"/>
</dbReference>
<dbReference type="InterPro" id="IPR041297">
    <property type="entry name" value="Crb2_Tudor"/>
</dbReference>
<dbReference type="STRING" id="28573.A0A0U1M770"/>
<keyword evidence="6" id="KW-1185">Reference proteome</keyword>
<evidence type="ECO:0000256" key="2">
    <source>
        <dbReference type="ARBA" id="ARBA00023242"/>
    </source>
</evidence>
<dbReference type="Proteomes" id="UP000054383">
    <property type="component" value="Unassembled WGS sequence"/>
</dbReference>
<evidence type="ECO:0000256" key="3">
    <source>
        <dbReference type="SAM" id="MobiDB-lite"/>
    </source>
</evidence>
<dbReference type="OMA" id="CMAVWSQ"/>
<dbReference type="InterPro" id="IPR002999">
    <property type="entry name" value="Tudor"/>
</dbReference>
<accession>A0A0U1M770</accession>
<evidence type="ECO:0000313" key="5">
    <source>
        <dbReference type="EMBL" id="CRG90911.1"/>
    </source>
</evidence>
<organism evidence="5 6">
    <name type="scientific">Talaromyces islandicus</name>
    <name type="common">Penicillium islandicum</name>
    <dbReference type="NCBI Taxonomy" id="28573"/>
    <lineage>
        <taxon>Eukaryota</taxon>
        <taxon>Fungi</taxon>
        <taxon>Dikarya</taxon>
        <taxon>Ascomycota</taxon>
        <taxon>Pezizomycotina</taxon>
        <taxon>Eurotiomycetes</taxon>
        <taxon>Eurotiomycetidae</taxon>
        <taxon>Eurotiales</taxon>
        <taxon>Trichocomaceae</taxon>
        <taxon>Talaromyces</taxon>
        <taxon>Talaromyces sect. Islandici</taxon>
    </lineage>
</organism>
<feature type="region of interest" description="Disordered" evidence="3">
    <location>
        <begin position="183"/>
        <end position="208"/>
    </location>
</feature>